<feature type="region of interest" description="Disordered" evidence="1">
    <location>
        <begin position="540"/>
        <end position="559"/>
    </location>
</feature>
<organism evidence="2 3">
    <name type="scientific">Triangularia setosa</name>
    <dbReference type="NCBI Taxonomy" id="2587417"/>
    <lineage>
        <taxon>Eukaryota</taxon>
        <taxon>Fungi</taxon>
        <taxon>Dikarya</taxon>
        <taxon>Ascomycota</taxon>
        <taxon>Pezizomycotina</taxon>
        <taxon>Sordariomycetes</taxon>
        <taxon>Sordariomycetidae</taxon>
        <taxon>Sordariales</taxon>
        <taxon>Podosporaceae</taxon>
        <taxon>Triangularia</taxon>
    </lineage>
</organism>
<feature type="region of interest" description="Disordered" evidence="1">
    <location>
        <begin position="54"/>
        <end position="77"/>
    </location>
</feature>
<reference evidence="2" key="1">
    <citation type="journal article" date="2023" name="Mol. Phylogenet. Evol.">
        <title>Genome-scale phylogeny and comparative genomics of the fungal order Sordariales.</title>
        <authorList>
            <person name="Hensen N."/>
            <person name="Bonometti L."/>
            <person name="Westerberg I."/>
            <person name="Brannstrom I.O."/>
            <person name="Guillou S."/>
            <person name="Cros-Aarteil S."/>
            <person name="Calhoun S."/>
            <person name="Haridas S."/>
            <person name="Kuo A."/>
            <person name="Mondo S."/>
            <person name="Pangilinan J."/>
            <person name="Riley R."/>
            <person name="LaButti K."/>
            <person name="Andreopoulos B."/>
            <person name="Lipzen A."/>
            <person name="Chen C."/>
            <person name="Yan M."/>
            <person name="Daum C."/>
            <person name="Ng V."/>
            <person name="Clum A."/>
            <person name="Steindorff A."/>
            <person name="Ohm R.A."/>
            <person name="Martin F."/>
            <person name="Silar P."/>
            <person name="Natvig D.O."/>
            <person name="Lalanne C."/>
            <person name="Gautier V."/>
            <person name="Ament-Velasquez S.L."/>
            <person name="Kruys A."/>
            <person name="Hutchinson M.I."/>
            <person name="Powell A.J."/>
            <person name="Barry K."/>
            <person name="Miller A.N."/>
            <person name="Grigoriev I.V."/>
            <person name="Debuchy R."/>
            <person name="Gladieux P."/>
            <person name="Hiltunen Thoren M."/>
            <person name="Johannesson H."/>
        </authorList>
    </citation>
    <scope>NUCLEOTIDE SEQUENCE</scope>
    <source>
        <strain evidence="2">CBS 892.96</strain>
    </source>
</reference>
<protein>
    <submittedName>
        <fullName evidence="2">Uncharacterized protein</fullName>
    </submittedName>
</protein>
<feature type="compositionally biased region" description="Polar residues" evidence="1">
    <location>
        <begin position="913"/>
        <end position="932"/>
    </location>
</feature>
<evidence type="ECO:0000256" key="1">
    <source>
        <dbReference type="SAM" id="MobiDB-lite"/>
    </source>
</evidence>
<feature type="compositionally biased region" description="Polar residues" evidence="1">
    <location>
        <begin position="817"/>
        <end position="828"/>
    </location>
</feature>
<feature type="compositionally biased region" description="Basic and acidic residues" evidence="1">
    <location>
        <begin position="799"/>
        <end position="809"/>
    </location>
</feature>
<dbReference type="Proteomes" id="UP001302321">
    <property type="component" value="Unassembled WGS sequence"/>
</dbReference>
<dbReference type="EMBL" id="MU866191">
    <property type="protein sequence ID" value="KAK4176619.1"/>
    <property type="molecule type" value="Genomic_DNA"/>
</dbReference>
<sequence>MQRSLSTNLLCLPIFGIKDTCKLDMDHHEPSPRYHWGHRPQHTETRVGEYDVGRERQESSNYVPIPPFRTDSHLNPQSDGRGVFTRTIPGSQHRPDVQVVRDARDFVPLHRFPSPPRPAHLVRPGPPPPPFGPPIRNPDDMYVMEAGGKPRAFYPASHYRRRSRSSSDDSSDVEYRREWKEEYKIGMHNQMNAHHTYTDRFVSSGWAIHHVDPLDPQDFTTHMSLSVQDDLQDLLEECSKFRRLGHFYEALKLFEDQLEHSFGNRYVLLQYGQCLFEAGQFSRLRTLAQTKWPSKSTSQDLLQLGWDMLLTTTFRKAQGYTGPPRSLGASLNLLRLKWPTLNSTEAQLLTHVIYNHDTEQQLTSLGNWYELYRHLVHRDMIWEYRDIFQQICYSFGVQKALYWMHSGPRLLGTASKVLTMISDWENTGAEENWVQDNSTLLALLDILATIIIQRSELLVDEETIGRIREIGEARSAKLSTGSLDCVMSRPYLRWSAARVLAKSSTSQQFEEQLIFQGSRYGRMFTTDTVFPGNTLPVYSPAHDESPRWEPKSPESSSSDAMTIRTILQAAEELGDLDIQAACLQQLLYLGAEPVETVIDNLAELWSAAGKIRDLREMHLFEYMLAHTDASRKKLRLAILSDGEILGGLREAQCMILRALAPTVEEKNLYMSLAVEAARDDPMQDEPHGYESRARPTRNRQRDESHEPGDYRRQTYNPYEHSIDRSRSISNVYDMTEINRRSGESDNHRVRRESHGLGKERREIEVRARKDAEIGNDRKEGFDKNERRRVQFGGPSLAKDGTKGRNREAMQAKPAASQGRNKPTSTGNNKIAGPQDAKAAEQRLVAIKREVEGIENDMQRAEEEGDTRRKQGLHRRMEELGMERYGLEQTRIKSQPARTPRSSSWPIETDRDANNGSSSGEQTGAADQTQANTAEEAGPSGTAETGKYFTPFKHCSGATWLN</sequence>
<dbReference type="AlphaFoldDB" id="A0AAN7A7W8"/>
<name>A0AAN7A7W8_9PEZI</name>
<keyword evidence="3" id="KW-1185">Reference proteome</keyword>
<feature type="compositionally biased region" description="Basic and acidic residues" evidence="1">
    <location>
        <begin position="679"/>
        <end position="712"/>
    </location>
</feature>
<feature type="compositionally biased region" description="Polar residues" evidence="1">
    <location>
        <begin position="891"/>
        <end position="905"/>
    </location>
</feature>
<feature type="region of interest" description="Disordered" evidence="1">
    <location>
        <begin position="854"/>
        <end position="951"/>
    </location>
</feature>
<feature type="region of interest" description="Disordered" evidence="1">
    <location>
        <begin position="679"/>
        <end position="839"/>
    </location>
</feature>
<feature type="compositionally biased region" description="Basic and acidic residues" evidence="1">
    <location>
        <begin position="736"/>
        <end position="788"/>
    </location>
</feature>
<comment type="caution">
    <text evidence="2">The sequence shown here is derived from an EMBL/GenBank/DDBJ whole genome shotgun (WGS) entry which is preliminary data.</text>
</comment>
<evidence type="ECO:0000313" key="3">
    <source>
        <dbReference type="Proteomes" id="UP001302321"/>
    </source>
</evidence>
<proteinExistence type="predicted"/>
<gene>
    <name evidence="2" type="ORF">QBC36DRAFT_328906</name>
</gene>
<reference evidence="2" key="2">
    <citation type="submission" date="2023-05" db="EMBL/GenBank/DDBJ databases">
        <authorList>
            <consortium name="Lawrence Berkeley National Laboratory"/>
            <person name="Steindorff A."/>
            <person name="Hensen N."/>
            <person name="Bonometti L."/>
            <person name="Westerberg I."/>
            <person name="Brannstrom I.O."/>
            <person name="Guillou S."/>
            <person name="Cros-Aarteil S."/>
            <person name="Calhoun S."/>
            <person name="Haridas S."/>
            <person name="Kuo A."/>
            <person name="Mondo S."/>
            <person name="Pangilinan J."/>
            <person name="Riley R."/>
            <person name="Labutti K."/>
            <person name="Andreopoulos B."/>
            <person name="Lipzen A."/>
            <person name="Chen C."/>
            <person name="Yanf M."/>
            <person name="Daum C."/>
            <person name="Ng V."/>
            <person name="Clum A."/>
            <person name="Ohm R."/>
            <person name="Martin F."/>
            <person name="Silar P."/>
            <person name="Natvig D."/>
            <person name="Lalanne C."/>
            <person name="Gautier V."/>
            <person name="Ament-Velasquez S.L."/>
            <person name="Kruys A."/>
            <person name="Hutchinson M.I."/>
            <person name="Powell A.J."/>
            <person name="Barry K."/>
            <person name="Miller A.N."/>
            <person name="Grigoriev I.V."/>
            <person name="Debuchy R."/>
            <person name="Gladieux P."/>
            <person name="Thoren M.H."/>
            <person name="Johannesson H."/>
        </authorList>
    </citation>
    <scope>NUCLEOTIDE SEQUENCE</scope>
    <source>
        <strain evidence="2">CBS 892.96</strain>
    </source>
</reference>
<feature type="compositionally biased region" description="Basic and acidic residues" evidence="1">
    <location>
        <begin position="541"/>
        <end position="552"/>
    </location>
</feature>
<accession>A0AAN7A7W8</accession>
<feature type="compositionally biased region" description="Basic and acidic residues" evidence="1">
    <location>
        <begin position="854"/>
        <end position="885"/>
    </location>
</feature>
<evidence type="ECO:0000313" key="2">
    <source>
        <dbReference type="EMBL" id="KAK4176619.1"/>
    </source>
</evidence>